<dbReference type="EMBL" id="MU250535">
    <property type="protein sequence ID" value="KAG7446090.1"/>
    <property type="molecule type" value="Genomic_DNA"/>
</dbReference>
<dbReference type="Proteomes" id="UP000812287">
    <property type="component" value="Unassembled WGS sequence"/>
</dbReference>
<sequence length="146" mass="17035">MSLCKDPTTTSHLEHYKSKLTKDKNLKELVFHACTAIEKEFHTNASKQPIHKARVIMHNKDKGCAIHCSYATIDTKSDDDENDPDKIMVYSDFNTESIKMVIDEETFRAEKSLKFFKTRSSNVITRDKHKELYKIRVFPHYPCLSH</sequence>
<dbReference type="OrthoDB" id="3039715at2759"/>
<dbReference type="GeneID" id="66106495"/>
<dbReference type="AlphaFoldDB" id="A0A9P8ASG5"/>
<keyword evidence="2" id="KW-1185">Reference proteome</keyword>
<proteinExistence type="predicted"/>
<name>A0A9P8ASG5_9AGAR</name>
<accession>A0A9P8ASG5</accession>
<evidence type="ECO:0000313" key="2">
    <source>
        <dbReference type="Proteomes" id="UP000812287"/>
    </source>
</evidence>
<dbReference type="RefSeq" id="XP_043039590.1">
    <property type="nucleotide sequence ID" value="XM_043184198.1"/>
</dbReference>
<protein>
    <submittedName>
        <fullName evidence="1">Uncharacterized protein</fullName>
    </submittedName>
</protein>
<reference evidence="1" key="1">
    <citation type="submission" date="2020-11" db="EMBL/GenBank/DDBJ databases">
        <title>Adaptations for nitrogen fixation in a non-lichenized fungal sporocarp promotes dispersal by wood-feeding termites.</title>
        <authorList>
            <consortium name="DOE Joint Genome Institute"/>
            <person name="Koch R.A."/>
            <person name="Yoon G."/>
            <person name="Arayal U."/>
            <person name="Lail K."/>
            <person name="Amirebrahimi M."/>
            <person name="Labutti K."/>
            <person name="Lipzen A."/>
            <person name="Riley R."/>
            <person name="Barry K."/>
            <person name="Henrissat B."/>
            <person name="Grigoriev I.V."/>
            <person name="Herr J.R."/>
            <person name="Aime M.C."/>
        </authorList>
    </citation>
    <scope>NUCLEOTIDE SEQUENCE</scope>
    <source>
        <strain evidence="1">MCA 3950</strain>
    </source>
</reference>
<evidence type="ECO:0000313" key="1">
    <source>
        <dbReference type="EMBL" id="KAG7446090.1"/>
    </source>
</evidence>
<organism evidence="1 2">
    <name type="scientific">Guyanagaster necrorhizus</name>
    <dbReference type="NCBI Taxonomy" id="856835"/>
    <lineage>
        <taxon>Eukaryota</taxon>
        <taxon>Fungi</taxon>
        <taxon>Dikarya</taxon>
        <taxon>Basidiomycota</taxon>
        <taxon>Agaricomycotina</taxon>
        <taxon>Agaricomycetes</taxon>
        <taxon>Agaricomycetidae</taxon>
        <taxon>Agaricales</taxon>
        <taxon>Marasmiineae</taxon>
        <taxon>Physalacriaceae</taxon>
        <taxon>Guyanagaster</taxon>
    </lineage>
</organism>
<comment type="caution">
    <text evidence="1">The sequence shown here is derived from an EMBL/GenBank/DDBJ whole genome shotgun (WGS) entry which is preliminary data.</text>
</comment>
<gene>
    <name evidence="1" type="ORF">BT62DRAFT_920131</name>
</gene>